<sequence>MAVYLYSFTVNSINIFEFYIFARCLQMKFGLINKLLCESLTNLSVEEIKLGIFEIKDFAEIMDTEQQKQILSTKTLLRWRRRVQSRLNVFMSKKQDSAVFQIESHVPSQLDQQFQNVLRNQSQRHNPNPMTTCQKRRHMLQIIRQVHLELCKVSKIVCTILGVQTALEMGVIVMFLTGALYNLYIRYIMNQHIVKGLAGQTSVMLILCFLHTVKAVALSRVCKYAADEGNKTIEIIHAIYGCDADTDMQEEIQQFGIQILQSPVIFSAFGLTLDNRVLTTILKQVTTYLVIMLQLSDTLESNNAIQYSHF</sequence>
<dbReference type="GO" id="GO:0043025">
    <property type="term" value="C:neuronal cell body"/>
    <property type="evidence" value="ECO:0007669"/>
    <property type="project" value="TreeGrafter"/>
</dbReference>
<dbReference type="InterPro" id="IPR013604">
    <property type="entry name" value="7TM_chemorcpt"/>
</dbReference>
<comment type="subcellular location">
    <subcellularLocation>
        <location evidence="1 8">Cell membrane</location>
        <topology evidence="1 8">Multi-pass membrane protein</topology>
    </subcellularLocation>
</comment>
<dbReference type="GO" id="GO:0005886">
    <property type="term" value="C:plasma membrane"/>
    <property type="evidence" value="ECO:0007669"/>
    <property type="project" value="UniProtKB-SubCell"/>
</dbReference>
<dbReference type="RefSeq" id="XP_024867178.1">
    <property type="nucleotide sequence ID" value="XM_025011410.1"/>
</dbReference>
<dbReference type="GO" id="GO:0007635">
    <property type="term" value="P:chemosensory behavior"/>
    <property type="evidence" value="ECO:0007669"/>
    <property type="project" value="TreeGrafter"/>
</dbReference>
<feature type="transmembrane region" description="Helical" evidence="8">
    <location>
        <begin position="161"/>
        <end position="184"/>
    </location>
</feature>
<keyword evidence="3 8" id="KW-0812">Transmembrane</keyword>
<keyword evidence="9" id="KW-1185">Reference proteome</keyword>
<evidence type="ECO:0000313" key="10">
    <source>
        <dbReference type="RefSeq" id="XP_024867178.1"/>
    </source>
</evidence>
<keyword evidence="4 8" id="KW-1133">Transmembrane helix</keyword>
<organism evidence="9 10">
    <name type="scientific">Temnothorax curvispinosus</name>
    <dbReference type="NCBI Taxonomy" id="300111"/>
    <lineage>
        <taxon>Eukaryota</taxon>
        <taxon>Metazoa</taxon>
        <taxon>Ecdysozoa</taxon>
        <taxon>Arthropoda</taxon>
        <taxon>Hexapoda</taxon>
        <taxon>Insecta</taxon>
        <taxon>Pterygota</taxon>
        <taxon>Neoptera</taxon>
        <taxon>Endopterygota</taxon>
        <taxon>Hymenoptera</taxon>
        <taxon>Apocrita</taxon>
        <taxon>Aculeata</taxon>
        <taxon>Formicoidea</taxon>
        <taxon>Formicidae</taxon>
        <taxon>Myrmicinae</taxon>
        <taxon>Temnothorax</taxon>
    </lineage>
</organism>
<evidence type="ECO:0000256" key="6">
    <source>
        <dbReference type="ARBA" id="ARBA00023170"/>
    </source>
</evidence>
<evidence type="ECO:0000256" key="5">
    <source>
        <dbReference type="ARBA" id="ARBA00023136"/>
    </source>
</evidence>
<dbReference type="GO" id="GO:0030425">
    <property type="term" value="C:dendrite"/>
    <property type="evidence" value="ECO:0007669"/>
    <property type="project" value="TreeGrafter"/>
</dbReference>
<evidence type="ECO:0000313" key="9">
    <source>
        <dbReference type="Proteomes" id="UP000504618"/>
    </source>
</evidence>
<dbReference type="GeneID" id="112451650"/>
<dbReference type="Proteomes" id="UP000504618">
    <property type="component" value="Unplaced"/>
</dbReference>
<dbReference type="RefSeq" id="XP_024875125.1">
    <property type="nucleotide sequence ID" value="XM_025019357.1"/>
</dbReference>
<keyword evidence="6 8" id="KW-0675">Receptor</keyword>
<proteinExistence type="inferred from homology"/>
<keyword evidence="7 8" id="KW-0807">Transducer</keyword>
<dbReference type="PANTHER" id="PTHR21143:SF133">
    <property type="entry name" value="GUSTATORY AND PHEROMONE RECEPTOR 32A-RELATED"/>
    <property type="match status" value="1"/>
</dbReference>
<evidence type="ECO:0000256" key="1">
    <source>
        <dbReference type="ARBA" id="ARBA00004651"/>
    </source>
</evidence>
<dbReference type="GO" id="GO:0007165">
    <property type="term" value="P:signal transduction"/>
    <property type="evidence" value="ECO:0007669"/>
    <property type="project" value="UniProtKB-KW"/>
</dbReference>
<dbReference type="GO" id="GO:0030424">
    <property type="term" value="C:axon"/>
    <property type="evidence" value="ECO:0007669"/>
    <property type="project" value="TreeGrafter"/>
</dbReference>
<evidence type="ECO:0000256" key="8">
    <source>
        <dbReference type="RuleBase" id="RU363108"/>
    </source>
</evidence>
<protein>
    <recommendedName>
        <fullName evidence="8">Gustatory receptor</fullName>
    </recommendedName>
</protein>
<dbReference type="Pfam" id="PF08395">
    <property type="entry name" value="7tm_7"/>
    <property type="match status" value="1"/>
</dbReference>
<evidence type="ECO:0000256" key="4">
    <source>
        <dbReference type="ARBA" id="ARBA00022989"/>
    </source>
</evidence>
<comment type="caution">
    <text evidence="8">Lacks conserved residue(s) required for the propagation of feature annotation.</text>
</comment>
<gene>
    <name evidence="10" type="primary">LOC112451650</name>
    <name evidence="11" type="synonym">LOC112456669</name>
</gene>
<keyword evidence="2 8" id="KW-1003">Cell membrane</keyword>
<dbReference type="OrthoDB" id="7547218at2759"/>
<dbReference type="AlphaFoldDB" id="A0A6J1PCH9"/>
<evidence type="ECO:0000313" key="11">
    <source>
        <dbReference type="RefSeq" id="XP_024875125.1"/>
    </source>
</evidence>
<comment type="function">
    <text evidence="8">Gustatory receptor which mediates acceptance or avoidance behavior, depending on its substrates.</text>
</comment>
<dbReference type="GO" id="GO:0050909">
    <property type="term" value="P:sensory perception of taste"/>
    <property type="evidence" value="ECO:0007669"/>
    <property type="project" value="InterPro"/>
</dbReference>
<dbReference type="PANTHER" id="PTHR21143">
    <property type="entry name" value="INVERTEBRATE GUSTATORY RECEPTOR"/>
    <property type="match status" value="1"/>
</dbReference>
<evidence type="ECO:0000256" key="2">
    <source>
        <dbReference type="ARBA" id="ARBA00022475"/>
    </source>
</evidence>
<comment type="similarity">
    <text evidence="8">Belongs to the insect chemoreceptor superfamily. Gustatory receptor (GR) family.</text>
</comment>
<evidence type="ECO:0000256" key="3">
    <source>
        <dbReference type="ARBA" id="ARBA00022692"/>
    </source>
</evidence>
<evidence type="ECO:0000256" key="7">
    <source>
        <dbReference type="ARBA" id="ARBA00023224"/>
    </source>
</evidence>
<accession>A0A6J1PCH9</accession>
<keyword evidence="5 8" id="KW-0472">Membrane</keyword>
<reference evidence="10 11" key="1">
    <citation type="submission" date="2025-04" db="UniProtKB">
        <authorList>
            <consortium name="RefSeq"/>
        </authorList>
    </citation>
    <scope>IDENTIFICATION</scope>
    <source>
        <tissue evidence="10 11">Whole body</tissue>
    </source>
</reference>
<name>A0A6J1PCH9_9HYME</name>
<dbReference type="GO" id="GO:0008049">
    <property type="term" value="P:male courtship behavior"/>
    <property type="evidence" value="ECO:0007669"/>
    <property type="project" value="TreeGrafter"/>
</dbReference>